<proteinExistence type="evidence at transcript level"/>
<dbReference type="AlphaFoldDB" id="F2CRJ3"/>
<evidence type="ECO:0000256" key="1">
    <source>
        <dbReference type="SAM" id="MobiDB-lite"/>
    </source>
</evidence>
<feature type="compositionally biased region" description="Acidic residues" evidence="1">
    <location>
        <begin position="190"/>
        <end position="214"/>
    </location>
</feature>
<accession>F2CRJ3</accession>
<reference evidence="2" key="1">
    <citation type="journal article" date="2011" name="Plant Physiol.">
        <title>Comprehensive sequence analysis of 24,783 barley full-length cDNAs derived from 12 clone libraries.</title>
        <authorList>
            <person name="Matsumoto T."/>
            <person name="Tanaka T."/>
            <person name="Sakai H."/>
            <person name="Amano N."/>
            <person name="Kanamori H."/>
            <person name="Kurita K."/>
            <person name="Kikuta A."/>
            <person name="Kamiya K."/>
            <person name="Yamamoto M."/>
            <person name="Ikawa H."/>
            <person name="Fujii N."/>
            <person name="Hori K."/>
            <person name="Itoh T."/>
            <person name="Sato K."/>
        </authorList>
    </citation>
    <scope>NUCLEOTIDE SEQUENCE</scope>
    <source>
        <tissue evidence="2">Leaf</tissue>
    </source>
</reference>
<evidence type="ECO:0000313" key="2">
    <source>
        <dbReference type="EMBL" id="BAJ85464.1"/>
    </source>
</evidence>
<dbReference type="GeneID" id="123445635"/>
<dbReference type="RefSeq" id="XP_044978583.1">
    <property type="nucleotide sequence ID" value="XM_045122648.1"/>
</dbReference>
<organism evidence="2">
    <name type="scientific">Hordeum vulgare subsp. vulgare</name>
    <name type="common">Domesticated barley</name>
    <dbReference type="NCBI Taxonomy" id="112509"/>
    <lineage>
        <taxon>Eukaryota</taxon>
        <taxon>Viridiplantae</taxon>
        <taxon>Streptophyta</taxon>
        <taxon>Embryophyta</taxon>
        <taxon>Tracheophyta</taxon>
        <taxon>Spermatophyta</taxon>
        <taxon>Magnoliopsida</taxon>
        <taxon>Liliopsida</taxon>
        <taxon>Poales</taxon>
        <taxon>Poaceae</taxon>
        <taxon>BOP clade</taxon>
        <taxon>Pooideae</taxon>
        <taxon>Triticodae</taxon>
        <taxon>Triticeae</taxon>
        <taxon>Hordeinae</taxon>
        <taxon>Hordeum</taxon>
    </lineage>
</organism>
<feature type="region of interest" description="Disordered" evidence="1">
    <location>
        <begin position="177"/>
        <end position="214"/>
    </location>
</feature>
<dbReference type="KEGG" id="hvg:123445635"/>
<dbReference type="EMBL" id="AK354245">
    <property type="protein sequence ID" value="BAJ85464.1"/>
    <property type="molecule type" value="mRNA"/>
</dbReference>
<name>F2CRJ3_HORVV</name>
<dbReference type="PANTHER" id="PTHR34278">
    <property type="entry name" value="PROTEIN THI031, PUTATIVE-RELATED"/>
    <property type="match status" value="1"/>
</dbReference>
<dbReference type="PANTHER" id="PTHR34278:SF1">
    <property type="entry name" value="PROTEIN THI031, PUTATIVE-RELATED"/>
    <property type="match status" value="1"/>
</dbReference>
<protein>
    <submittedName>
        <fullName evidence="2">Predicted protein</fullName>
    </submittedName>
</protein>
<sequence length="239" mass="25100">MKREGYQHGAVRVNRNKLLRVAGGRNGDGAALELVAGAAYARAPTKPTNASRDTGGRCRRPRCAGCHQHPPAAAAASTTKARDKAKGARKLRAADVALNHRLVSWRVVGGAGDGPAATGGYNYRGASASAVLAHLAGGNSWHAEDEEDDDDADLEAAAPRGISDLYDLIVGLQAAPGVQGEDADRTAAADTDEIEEHDAQTTDDVDDEDEEEDDDGFCVVRGITIALEFSDGEEDWIVV</sequence>